<keyword evidence="1" id="KW-0812">Transmembrane</keyword>
<dbReference type="PANTHER" id="PTHR33625">
    <property type="entry name" value="OS08G0179900 PROTEIN"/>
    <property type="match status" value="1"/>
</dbReference>
<protein>
    <submittedName>
        <fullName evidence="2">Uncharacterized protein</fullName>
    </submittedName>
</protein>
<proteinExistence type="predicted"/>
<evidence type="ECO:0000256" key="1">
    <source>
        <dbReference type="SAM" id="Phobius"/>
    </source>
</evidence>
<evidence type="ECO:0000313" key="3">
    <source>
        <dbReference type="Proteomes" id="UP001279734"/>
    </source>
</evidence>
<dbReference type="Proteomes" id="UP001279734">
    <property type="component" value="Unassembled WGS sequence"/>
</dbReference>
<keyword evidence="1" id="KW-1133">Transmembrane helix</keyword>
<feature type="transmembrane region" description="Helical" evidence="1">
    <location>
        <begin position="291"/>
        <end position="314"/>
    </location>
</feature>
<evidence type="ECO:0000313" key="2">
    <source>
        <dbReference type="EMBL" id="GMH05684.1"/>
    </source>
</evidence>
<dbReference type="PANTHER" id="PTHR33625:SF4">
    <property type="entry name" value="OS08G0179900 PROTEIN"/>
    <property type="match status" value="1"/>
</dbReference>
<comment type="caution">
    <text evidence="2">The sequence shown here is derived from an EMBL/GenBank/DDBJ whole genome shotgun (WGS) entry which is preliminary data.</text>
</comment>
<dbReference type="EMBL" id="BSYO01000006">
    <property type="protein sequence ID" value="GMH05684.1"/>
    <property type="molecule type" value="Genomic_DNA"/>
</dbReference>
<gene>
    <name evidence="2" type="ORF">Nepgr_007524</name>
</gene>
<keyword evidence="3" id="KW-1185">Reference proteome</keyword>
<keyword evidence="1" id="KW-0472">Membrane</keyword>
<sequence>MGGGGAMRAAAKAAGIGVLNGGIRGVGAENPISVAAHKAVRPASATVSTDEDVKHGVLRASSQSAKTAQSVQRPIWEIDEWEFAGGEEEFVVDKVADSVPRQVFGPVPTFDEAQEATSELKDALDKIYFSPSKSSQSVDPIPAVHEHGLSVPSLPEHTDTKSCAINETAVIPSVPKHAMQAFMLLRESPAAQTVVASIASDRNVWDAVLQNEALRGYLNSETKNAEFEQPSKTSTVSSDIKGDGKSENPLMSFMEYVKNGVAEMVTKMTYFIHNLFGGSAGKGEAGAVDGFPAAAMTAGGSLMALAVMVIMVVVMKRGDNCMGSSWPTLPGFGWIRSSSDQVIWV</sequence>
<organism evidence="2 3">
    <name type="scientific">Nepenthes gracilis</name>
    <name type="common">Slender pitcher plant</name>
    <dbReference type="NCBI Taxonomy" id="150966"/>
    <lineage>
        <taxon>Eukaryota</taxon>
        <taxon>Viridiplantae</taxon>
        <taxon>Streptophyta</taxon>
        <taxon>Embryophyta</taxon>
        <taxon>Tracheophyta</taxon>
        <taxon>Spermatophyta</taxon>
        <taxon>Magnoliopsida</taxon>
        <taxon>eudicotyledons</taxon>
        <taxon>Gunneridae</taxon>
        <taxon>Pentapetalae</taxon>
        <taxon>Caryophyllales</taxon>
        <taxon>Nepenthaceae</taxon>
        <taxon>Nepenthes</taxon>
    </lineage>
</organism>
<accession>A0AAD3XIF2</accession>
<name>A0AAD3XIF2_NEPGR</name>
<reference evidence="2" key="1">
    <citation type="submission" date="2023-05" db="EMBL/GenBank/DDBJ databases">
        <title>Nepenthes gracilis genome sequencing.</title>
        <authorList>
            <person name="Fukushima K."/>
        </authorList>
    </citation>
    <scope>NUCLEOTIDE SEQUENCE</scope>
    <source>
        <strain evidence="2">SING2019-196</strain>
    </source>
</reference>
<dbReference type="AlphaFoldDB" id="A0AAD3XIF2"/>